<dbReference type="Pfam" id="PF02080">
    <property type="entry name" value="TrkA_C"/>
    <property type="match status" value="2"/>
</dbReference>
<dbReference type="EMBL" id="CP116942">
    <property type="protein sequence ID" value="WCO66677.1"/>
    <property type="molecule type" value="Genomic_DNA"/>
</dbReference>
<evidence type="ECO:0000256" key="1">
    <source>
        <dbReference type="ARBA" id="ARBA00004651"/>
    </source>
</evidence>
<dbReference type="InterPro" id="IPR036291">
    <property type="entry name" value="NAD(P)-bd_dom_sf"/>
</dbReference>
<dbReference type="AlphaFoldDB" id="A0AAE9YDA3"/>
<feature type="domain" description="RCK C-terminal" evidence="5">
    <location>
        <begin position="264"/>
        <end position="346"/>
    </location>
</feature>
<dbReference type="SUPFAM" id="SSF116726">
    <property type="entry name" value="TrkA C-terminal domain-like"/>
    <property type="match status" value="2"/>
</dbReference>
<dbReference type="InterPro" id="IPR050721">
    <property type="entry name" value="Trk_Ktr_HKT_K-transport"/>
</dbReference>
<feature type="transmembrane region" description="Helical" evidence="3">
    <location>
        <begin position="20"/>
        <end position="45"/>
    </location>
</feature>
<evidence type="ECO:0000256" key="2">
    <source>
        <dbReference type="SAM" id="MobiDB-lite"/>
    </source>
</evidence>
<dbReference type="Gene3D" id="3.40.50.720">
    <property type="entry name" value="NAD(P)-binding Rossmann-like Domain"/>
    <property type="match status" value="2"/>
</dbReference>
<dbReference type="InterPro" id="IPR006037">
    <property type="entry name" value="RCK_C"/>
</dbReference>
<feature type="domain" description="RCK C-terminal" evidence="5">
    <location>
        <begin position="480"/>
        <end position="561"/>
    </location>
</feature>
<keyword evidence="3" id="KW-0812">Transmembrane</keyword>
<dbReference type="GO" id="GO:0008324">
    <property type="term" value="F:monoatomic cation transmembrane transporter activity"/>
    <property type="evidence" value="ECO:0007669"/>
    <property type="project" value="InterPro"/>
</dbReference>
<dbReference type="PANTHER" id="PTHR43833:SF9">
    <property type="entry name" value="POTASSIUM CHANNEL PROTEIN YUGO-RELATED"/>
    <property type="match status" value="1"/>
</dbReference>
<evidence type="ECO:0000259" key="5">
    <source>
        <dbReference type="PROSITE" id="PS51202"/>
    </source>
</evidence>
<keyword evidence="3" id="KW-0472">Membrane</keyword>
<dbReference type="InterPro" id="IPR013099">
    <property type="entry name" value="K_chnl_dom"/>
</dbReference>
<dbReference type="RefSeq" id="WP_272736200.1">
    <property type="nucleotide sequence ID" value="NZ_CP116942.1"/>
</dbReference>
<dbReference type="KEGG" id="ima:PO878_19465"/>
<dbReference type="Proteomes" id="UP001216390">
    <property type="component" value="Chromosome"/>
</dbReference>
<dbReference type="PROSITE" id="PS51201">
    <property type="entry name" value="RCK_N"/>
    <property type="match status" value="1"/>
</dbReference>
<dbReference type="Pfam" id="PF07885">
    <property type="entry name" value="Ion_trans_2"/>
    <property type="match status" value="1"/>
</dbReference>
<keyword evidence="7" id="KW-1185">Reference proteome</keyword>
<feature type="region of interest" description="Disordered" evidence="2">
    <location>
        <begin position="554"/>
        <end position="573"/>
    </location>
</feature>
<feature type="transmembrane region" description="Helical" evidence="3">
    <location>
        <begin position="82"/>
        <end position="114"/>
    </location>
</feature>
<evidence type="ECO:0000259" key="4">
    <source>
        <dbReference type="PROSITE" id="PS51201"/>
    </source>
</evidence>
<sequence>MKSLGLVLGYLAGSSRQRNLRLVGALVAVLVALIIVYTVIFHVLMAREGQDHSWATGVYWTLTVMSTLGFGDITFQSDAGRIFSVVVLVSGALFILVLLPFAFIQFVFLPWVAWRDANRTPRQLPDETAGHVVLVGDGPVIAAVVRRAAEAGVPYVLIEPDTTEALAHHDEGRRVMVGDLDSPDTYRAARVDRAALVATTRPDPSNTNIAFTVREITSDVPIVATATSAASVDILELAGCDEVLQLGELLGRAVARRVLGRDGRGHVIGELGALRIAEATAAHDALVGRALRDTDVRARSGAHVVGTWDRGAYRPAEPDTVVARDGVLVLAGTEEQLQAYDDAYGLPLAGRGPVVVIGAGRVGRAAGRMLGEAGFPWKVVEQRAERIRDPEHYVQGDAADLEVLEEAGIRDADAVLITTHEDDVNVYLTIYCRQLRPDLQIISRANADRNVATLHRAGADAVLSYASLGASAIWNALGHDDTLVLAEGLEVVRTPVPPALAGRTLADGAVRSRTGATVVAVTHGPDVEVNPPIDRPLPPGGELVVIADPSSQRRFAARFPPDPSTRHGALPAT</sequence>
<reference evidence="6" key="1">
    <citation type="submission" date="2023-01" db="EMBL/GenBank/DDBJ databases">
        <title>The diversity of Class Acidimicrobiia in South China Sea sediment environments and the proposal of Iamia marina sp. nov., a novel species of the genus Iamia.</title>
        <authorList>
            <person name="He Y."/>
            <person name="Tian X."/>
        </authorList>
    </citation>
    <scope>NUCLEOTIDE SEQUENCE</scope>
    <source>
        <strain evidence="6">DSM 19957</strain>
    </source>
</reference>
<gene>
    <name evidence="6" type="ORF">PO878_19465</name>
</gene>
<evidence type="ECO:0000313" key="7">
    <source>
        <dbReference type="Proteomes" id="UP001216390"/>
    </source>
</evidence>
<dbReference type="InterPro" id="IPR036721">
    <property type="entry name" value="RCK_C_sf"/>
</dbReference>
<evidence type="ECO:0000256" key="3">
    <source>
        <dbReference type="SAM" id="Phobius"/>
    </source>
</evidence>
<dbReference type="Pfam" id="PF02254">
    <property type="entry name" value="TrkA_N"/>
    <property type="match status" value="2"/>
</dbReference>
<dbReference type="Gene3D" id="3.30.70.1450">
    <property type="entry name" value="Regulator of K+ conductance, C-terminal domain"/>
    <property type="match status" value="2"/>
</dbReference>
<comment type="subcellular location">
    <subcellularLocation>
        <location evidence="1">Cell membrane</location>
        <topology evidence="1">Multi-pass membrane protein</topology>
    </subcellularLocation>
</comment>
<feature type="transmembrane region" description="Helical" evidence="3">
    <location>
        <begin position="57"/>
        <end position="75"/>
    </location>
</feature>
<feature type="domain" description="RCK N-terminal" evidence="4">
    <location>
        <begin position="351"/>
        <end position="463"/>
    </location>
</feature>
<dbReference type="InterPro" id="IPR003148">
    <property type="entry name" value="RCK_N"/>
</dbReference>
<dbReference type="SUPFAM" id="SSF51735">
    <property type="entry name" value="NAD(P)-binding Rossmann-fold domains"/>
    <property type="match status" value="2"/>
</dbReference>
<dbReference type="GO" id="GO:0005886">
    <property type="term" value="C:plasma membrane"/>
    <property type="evidence" value="ECO:0007669"/>
    <property type="project" value="UniProtKB-SubCell"/>
</dbReference>
<proteinExistence type="predicted"/>
<organism evidence="6 7">
    <name type="scientific">Iamia majanohamensis</name>
    <dbReference type="NCBI Taxonomy" id="467976"/>
    <lineage>
        <taxon>Bacteria</taxon>
        <taxon>Bacillati</taxon>
        <taxon>Actinomycetota</taxon>
        <taxon>Acidimicrobiia</taxon>
        <taxon>Acidimicrobiales</taxon>
        <taxon>Iamiaceae</taxon>
        <taxon>Iamia</taxon>
    </lineage>
</organism>
<protein>
    <submittedName>
        <fullName evidence="6">NAD-binding protein</fullName>
    </submittedName>
</protein>
<dbReference type="PROSITE" id="PS51202">
    <property type="entry name" value="RCK_C"/>
    <property type="match status" value="2"/>
</dbReference>
<evidence type="ECO:0000313" key="6">
    <source>
        <dbReference type="EMBL" id="WCO66677.1"/>
    </source>
</evidence>
<dbReference type="GO" id="GO:0006813">
    <property type="term" value="P:potassium ion transport"/>
    <property type="evidence" value="ECO:0007669"/>
    <property type="project" value="InterPro"/>
</dbReference>
<keyword evidence="3" id="KW-1133">Transmembrane helix</keyword>
<dbReference type="PANTHER" id="PTHR43833">
    <property type="entry name" value="POTASSIUM CHANNEL PROTEIN 2-RELATED-RELATED"/>
    <property type="match status" value="1"/>
</dbReference>
<accession>A0AAE9YDA3</accession>
<name>A0AAE9YDA3_9ACTN</name>
<dbReference type="SUPFAM" id="SSF81324">
    <property type="entry name" value="Voltage-gated potassium channels"/>
    <property type="match status" value="1"/>
</dbReference>
<dbReference type="Gene3D" id="1.10.287.70">
    <property type="match status" value="1"/>
</dbReference>